<keyword evidence="4 5" id="KW-0408">Iron</keyword>
<dbReference type="SUPFAM" id="SSF51197">
    <property type="entry name" value="Clavaminate synthase-like"/>
    <property type="match status" value="1"/>
</dbReference>
<feature type="domain" description="Fe2OG dioxygenase" evidence="6">
    <location>
        <begin position="182"/>
        <end position="289"/>
    </location>
</feature>
<evidence type="ECO:0000256" key="2">
    <source>
        <dbReference type="ARBA" id="ARBA00022723"/>
    </source>
</evidence>
<evidence type="ECO:0000259" key="6">
    <source>
        <dbReference type="PROSITE" id="PS51471"/>
    </source>
</evidence>
<evidence type="ECO:0000256" key="4">
    <source>
        <dbReference type="ARBA" id="ARBA00023004"/>
    </source>
</evidence>
<evidence type="ECO:0000256" key="5">
    <source>
        <dbReference type="RuleBase" id="RU003682"/>
    </source>
</evidence>
<dbReference type="InterPro" id="IPR005123">
    <property type="entry name" value="Oxoglu/Fe-dep_dioxygenase_dom"/>
</dbReference>
<dbReference type="EnsemblMetazoa" id="XM_011406321.2">
    <property type="protein sequence ID" value="XP_011404623.1"/>
    <property type="gene ID" value="LOC105313138"/>
</dbReference>
<reference evidence="8" key="1">
    <citation type="journal article" date="2010" name="Nature">
        <title>The Amphimedon queenslandica genome and the evolution of animal complexity.</title>
        <authorList>
            <person name="Srivastava M."/>
            <person name="Simakov O."/>
            <person name="Chapman J."/>
            <person name="Fahey B."/>
            <person name="Gauthier M.E."/>
            <person name="Mitros T."/>
            <person name="Richards G.S."/>
            <person name="Conaco C."/>
            <person name="Dacre M."/>
            <person name="Hellsten U."/>
            <person name="Larroux C."/>
            <person name="Putnam N.H."/>
            <person name="Stanke M."/>
            <person name="Adamska M."/>
            <person name="Darling A."/>
            <person name="Degnan S.M."/>
            <person name="Oakley T.H."/>
            <person name="Plachetzki D.C."/>
            <person name="Zhai Y."/>
            <person name="Adamski M."/>
            <person name="Calcino A."/>
            <person name="Cummins S.F."/>
            <person name="Goodstein D.M."/>
            <person name="Harris C."/>
            <person name="Jackson D.J."/>
            <person name="Leys S.P."/>
            <person name="Shu S."/>
            <person name="Woodcroft B.J."/>
            <person name="Vervoort M."/>
            <person name="Kosik K.S."/>
            <person name="Manning G."/>
            <person name="Degnan B.M."/>
            <person name="Rokhsar D.S."/>
        </authorList>
    </citation>
    <scope>NUCLEOTIDE SEQUENCE [LARGE SCALE GENOMIC DNA]</scope>
</reference>
<dbReference type="Pfam" id="PF14226">
    <property type="entry name" value="DIOX_N"/>
    <property type="match status" value="1"/>
</dbReference>
<evidence type="ECO:0000256" key="3">
    <source>
        <dbReference type="ARBA" id="ARBA00023002"/>
    </source>
</evidence>
<dbReference type="GO" id="GO:0046872">
    <property type="term" value="F:metal ion binding"/>
    <property type="evidence" value="ECO:0007669"/>
    <property type="project" value="UniProtKB-KW"/>
</dbReference>
<reference evidence="7" key="2">
    <citation type="submission" date="2017-05" db="UniProtKB">
        <authorList>
            <consortium name="EnsemblMetazoa"/>
        </authorList>
    </citation>
    <scope>IDENTIFICATION</scope>
</reference>
<keyword evidence="8" id="KW-1185">Reference proteome</keyword>
<dbReference type="PROSITE" id="PS51471">
    <property type="entry name" value="FE2OG_OXY"/>
    <property type="match status" value="1"/>
</dbReference>
<keyword evidence="3 5" id="KW-0560">Oxidoreductase</keyword>
<proteinExistence type="inferred from homology"/>
<keyword evidence="2 5" id="KW-0479">Metal-binding</keyword>
<comment type="similarity">
    <text evidence="1 5">Belongs to the iron/ascorbate-dependent oxidoreductase family.</text>
</comment>
<dbReference type="PANTHER" id="PTHR10209:SF881">
    <property type="entry name" value="FI07970P-RELATED"/>
    <property type="match status" value="1"/>
</dbReference>
<dbReference type="InParanoid" id="A0A1X7UMJ8"/>
<dbReference type="OMA" id="HQIAMDI"/>
<sequence>MESLPIVDFSSTDTEGTASRIVHIMETVGFLYLDNVPGYNLEEEAELLEINKWFFNLPEERRLRVARYLYNKKNKVFYRGYFGLDKDYSSYKEGYEFGQDSVTSPGYKLTSNEGFPVTEENVWPEPEPSDSQEEKERYAKFKEVVVKHYGRMMSASMRFLQLLAIGLGLPETYFHHLFVPETLSTLRLLHYPQRGFEPPPSAIEDGQVVVCETHADNVFVTFLTTFNYTGLQVLLHDNTWLTVQPRPGSFVVNLGKTLSESTGGRIKATKHRVVDPGGERYSLPFFLEPGYSAKVPLSLPLDGKEENDVKYMQYGPWLLENMKKYAEIKDVLKLFEESGFKKEN</sequence>
<dbReference type="Gene3D" id="2.60.120.330">
    <property type="entry name" value="B-lactam Antibiotic, Isopenicillin N Synthase, Chain"/>
    <property type="match status" value="1"/>
</dbReference>
<dbReference type="Pfam" id="PF03171">
    <property type="entry name" value="2OG-FeII_Oxy"/>
    <property type="match status" value="1"/>
</dbReference>
<dbReference type="OrthoDB" id="288590at2759"/>
<dbReference type="KEGG" id="aqu:105313138"/>
<dbReference type="Proteomes" id="UP000007879">
    <property type="component" value="Unassembled WGS sequence"/>
</dbReference>
<dbReference type="PANTHER" id="PTHR10209">
    <property type="entry name" value="OXIDOREDUCTASE, 2OG-FE II OXYGENASE FAMILY PROTEIN"/>
    <property type="match status" value="1"/>
</dbReference>
<dbReference type="GO" id="GO:0016491">
    <property type="term" value="F:oxidoreductase activity"/>
    <property type="evidence" value="ECO:0007669"/>
    <property type="project" value="UniProtKB-KW"/>
</dbReference>
<dbReference type="AlphaFoldDB" id="A0A1X7UMJ8"/>
<evidence type="ECO:0000256" key="1">
    <source>
        <dbReference type="ARBA" id="ARBA00008056"/>
    </source>
</evidence>
<dbReference type="eggNOG" id="KOG0143">
    <property type="taxonomic scope" value="Eukaryota"/>
</dbReference>
<evidence type="ECO:0000313" key="7">
    <source>
        <dbReference type="EnsemblMetazoa" id="Aqu2.1.28739_001"/>
    </source>
</evidence>
<accession>A0A1X7UMJ8</accession>
<protein>
    <recommendedName>
        <fullName evidence="6">Fe2OG dioxygenase domain-containing protein</fullName>
    </recommendedName>
</protein>
<dbReference type="InterPro" id="IPR026992">
    <property type="entry name" value="DIOX_N"/>
</dbReference>
<evidence type="ECO:0000313" key="8">
    <source>
        <dbReference type="Proteomes" id="UP000007879"/>
    </source>
</evidence>
<dbReference type="STRING" id="400682.A0A1X7UMJ8"/>
<organism evidence="7">
    <name type="scientific">Amphimedon queenslandica</name>
    <name type="common">Sponge</name>
    <dbReference type="NCBI Taxonomy" id="400682"/>
    <lineage>
        <taxon>Eukaryota</taxon>
        <taxon>Metazoa</taxon>
        <taxon>Porifera</taxon>
        <taxon>Demospongiae</taxon>
        <taxon>Heteroscleromorpha</taxon>
        <taxon>Haplosclerida</taxon>
        <taxon>Niphatidae</taxon>
        <taxon>Amphimedon</taxon>
    </lineage>
</organism>
<dbReference type="InterPro" id="IPR044861">
    <property type="entry name" value="IPNS-like_FE2OG_OXY"/>
</dbReference>
<name>A0A1X7UMJ8_AMPQE</name>
<dbReference type="EnsemblMetazoa" id="Aqu2.1.28739_001">
    <property type="protein sequence ID" value="Aqu2.1.28739_001"/>
    <property type="gene ID" value="Aqu2.1.28739"/>
</dbReference>
<gene>
    <name evidence="7" type="primary">105313138</name>
</gene>
<dbReference type="PRINTS" id="PR00682">
    <property type="entry name" value="IPNSYNTHASE"/>
</dbReference>
<dbReference type="InterPro" id="IPR027443">
    <property type="entry name" value="IPNS-like_sf"/>
</dbReference>